<gene>
    <name evidence="2" type="ORF">CVT25_002744</name>
</gene>
<dbReference type="Proteomes" id="UP000283269">
    <property type="component" value="Unassembled WGS sequence"/>
</dbReference>
<comment type="caution">
    <text evidence="2">The sequence shown here is derived from an EMBL/GenBank/DDBJ whole genome shotgun (WGS) entry which is preliminary data.</text>
</comment>
<feature type="region of interest" description="Disordered" evidence="1">
    <location>
        <begin position="1"/>
        <end position="85"/>
    </location>
</feature>
<organism evidence="2 3">
    <name type="scientific">Psilocybe cyanescens</name>
    <dbReference type="NCBI Taxonomy" id="93625"/>
    <lineage>
        <taxon>Eukaryota</taxon>
        <taxon>Fungi</taxon>
        <taxon>Dikarya</taxon>
        <taxon>Basidiomycota</taxon>
        <taxon>Agaricomycotina</taxon>
        <taxon>Agaricomycetes</taxon>
        <taxon>Agaricomycetidae</taxon>
        <taxon>Agaricales</taxon>
        <taxon>Agaricineae</taxon>
        <taxon>Strophariaceae</taxon>
        <taxon>Psilocybe</taxon>
    </lineage>
</organism>
<evidence type="ECO:0000313" key="2">
    <source>
        <dbReference type="EMBL" id="PPQ79274.1"/>
    </source>
</evidence>
<feature type="compositionally biased region" description="Basic and acidic residues" evidence="1">
    <location>
        <begin position="75"/>
        <end position="85"/>
    </location>
</feature>
<dbReference type="EMBL" id="NHYD01003382">
    <property type="protein sequence ID" value="PPQ79274.1"/>
    <property type="molecule type" value="Genomic_DNA"/>
</dbReference>
<proteinExistence type="predicted"/>
<feature type="compositionally biased region" description="Basic and acidic residues" evidence="1">
    <location>
        <begin position="1"/>
        <end position="10"/>
    </location>
</feature>
<reference evidence="2 3" key="1">
    <citation type="journal article" date="2018" name="Evol. Lett.">
        <title>Horizontal gene cluster transfer increased hallucinogenic mushroom diversity.</title>
        <authorList>
            <person name="Reynolds H.T."/>
            <person name="Vijayakumar V."/>
            <person name="Gluck-Thaler E."/>
            <person name="Korotkin H.B."/>
            <person name="Matheny P.B."/>
            <person name="Slot J.C."/>
        </authorList>
    </citation>
    <scope>NUCLEOTIDE SEQUENCE [LARGE SCALE GENOMIC DNA]</scope>
    <source>
        <strain evidence="2 3">2631</strain>
    </source>
</reference>
<evidence type="ECO:0000256" key="1">
    <source>
        <dbReference type="SAM" id="MobiDB-lite"/>
    </source>
</evidence>
<keyword evidence="3" id="KW-1185">Reference proteome</keyword>
<protein>
    <submittedName>
        <fullName evidence="2">Uncharacterized protein</fullName>
    </submittedName>
</protein>
<feature type="compositionally biased region" description="Acidic residues" evidence="1">
    <location>
        <begin position="65"/>
        <end position="74"/>
    </location>
</feature>
<name>A0A409WL77_PSICY</name>
<feature type="compositionally biased region" description="Basic and acidic residues" evidence="1">
    <location>
        <begin position="24"/>
        <end position="38"/>
    </location>
</feature>
<dbReference type="InParanoid" id="A0A409WL77"/>
<sequence length="85" mass="9674">MRRSLHEGQDQGRNQDYLNDEDQAGDRQYEQDIDHDGLVIDSNGSDSKDDGKDDNPDRDGHDVDPDGDSDDVDSERESFEAEYKL</sequence>
<evidence type="ECO:0000313" key="3">
    <source>
        <dbReference type="Proteomes" id="UP000283269"/>
    </source>
</evidence>
<accession>A0A409WL77</accession>
<feature type="compositionally biased region" description="Basic and acidic residues" evidence="1">
    <location>
        <begin position="46"/>
        <end position="64"/>
    </location>
</feature>
<dbReference type="AlphaFoldDB" id="A0A409WL77"/>